<dbReference type="GO" id="GO:0005829">
    <property type="term" value="C:cytosol"/>
    <property type="evidence" value="ECO:0007669"/>
    <property type="project" value="TreeGrafter"/>
</dbReference>
<comment type="catalytic activity">
    <reaction evidence="4">
        <text>alpha-D-glucose 6-phosphate = beta-D-fructose 6-phosphate</text>
        <dbReference type="Rhea" id="RHEA:11816"/>
        <dbReference type="ChEBI" id="CHEBI:57634"/>
        <dbReference type="ChEBI" id="CHEBI:58225"/>
        <dbReference type="EC" id="5.3.1.9"/>
    </reaction>
</comment>
<dbReference type="InterPro" id="IPR046348">
    <property type="entry name" value="SIS_dom_sf"/>
</dbReference>
<evidence type="ECO:0000256" key="1">
    <source>
        <dbReference type="ARBA" id="ARBA00022432"/>
    </source>
</evidence>
<comment type="pathway">
    <text evidence="4">Carbohydrate degradation; glycolysis; D-glyceraldehyde 3-phosphate and glycerone phosphate from D-glucose: step 2/4.</text>
</comment>
<dbReference type="InterPro" id="IPR035476">
    <property type="entry name" value="SIS_PGI_1"/>
</dbReference>
<dbReference type="PATRIC" id="fig|1618610.3.peg.463"/>
<dbReference type="PANTHER" id="PTHR11469:SF1">
    <property type="entry name" value="GLUCOSE-6-PHOSPHATE ISOMERASE"/>
    <property type="match status" value="1"/>
</dbReference>
<dbReference type="Gene3D" id="3.40.50.10490">
    <property type="entry name" value="Glucose-6-phosphate isomerase like protein, domain 1"/>
    <property type="match status" value="2"/>
</dbReference>
<dbReference type="EMBL" id="LCJQ01000009">
    <property type="protein sequence ID" value="KKT81503.1"/>
    <property type="molecule type" value="Genomic_DNA"/>
</dbReference>
<dbReference type="PANTHER" id="PTHR11469">
    <property type="entry name" value="GLUCOSE-6-PHOSPHATE ISOMERASE"/>
    <property type="match status" value="1"/>
</dbReference>
<dbReference type="UniPathway" id="UPA00109">
    <property type="reaction ID" value="UER00181"/>
</dbReference>
<comment type="similarity">
    <text evidence="4">Belongs to the GPI family.</text>
</comment>
<dbReference type="GO" id="GO:0097367">
    <property type="term" value="F:carbohydrate derivative binding"/>
    <property type="evidence" value="ECO:0007669"/>
    <property type="project" value="InterPro"/>
</dbReference>
<dbReference type="Pfam" id="PF00342">
    <property type="entry name" value="PGI"/>
    <property type="match status" value="1"/>
</dbReference>
<dbReference type="Proteomes" id="UP000034595">
    <property type="component" value="Unassembled WGS sequence"/>
</dbReference>
<dbReference type="PROSITE" id="PS51463">
    <property type="entry name" value="P_GLUCOSE_ISOMERASE_3"/>
    <property type="match status" value="1"/>
</dbReference>
<evidence type="ECO:0000313" key="6">
    <source>
        <dbReference type="Proteomes" id="UP000034595"/>
    </source>
</evidence>
<protein>
    <recommendedName>
        <fullName evidence="4">Glucose-6-phosphate isomerase</fullName>
        <ecNumber evidence="4">5.3.1.9</ecNumber>
    </recommendedName>
</protein>
<dbReference type="SUPFAM" id="SSF53697">
    <property type="entry name" value="SIS domain"/>
    <property type="match status" value="1"/>
</dbReference>
<sequence>MKYINPHDLTPIMGQEEFRAHATDYAATMRRAMSDRSYLLPESSLRLPFDNELFEKSRLLAEKLSTPNLSYVVVVGIGGSYLGTKAVYEAMCGTIDGYGPSLPKMIFADTCSPEFLGDLTGIIVEEVASKDEIIIAVISKSGGTTETMVNASFLIDALEKKLGTINDRMVYITDEGSPLWHAGEKEGVQLLPIPKTVGGRFSVFSPVGVFPLLAVGIEADKLIQGAGEVVTECVERGAESDAFRVACDIVSQSRDGAVIFDLLLFHPELESFGKWYRQLFAESLGKDVTRDGVPTKHHIVPTASIGTTDLHSVEQLYLSDPALFARTIVRVNSSHWGHDLFSNERALLSLVPGVSGRAPCQIMEIIYRGVKEVYQKRGIRFSEIELPEISLQGIGALMQFEMCVVMYLAQLLDINAFDQPYVEEYKQAVRKNLGNTNE</sequence>
<dbReference type="AlphaFoldDB" id="A0A0G1KD20"/>
<evidence type="ECO:0000256" key="2">
    <source>
        <dbReference type="ARBA" id="ARBA00023152"/>
    </source>
</evidence>
<organism evidence="5 6">
    <name type="scientific">Candidatus Azambacteria bacterium GW2011_GWA1_44_9</name>
    <dbReference type="NCBI Taxonomy" id="1618610"/>
    <lineage>
        <taxon>Bacteria</taxon>
        <taxon>Candidatus Azamiibacteriota</taxon>
    </lineage>
</organism>
<dbReference type="GO" id="GO:0004347">
    <property type="term" value="F:glucose-6-phosphate isomerase activity"/>
    <property type="evidence" value="ECO:0007669"/>
    <property type="project" value="UniProtKB-EC"/>
</dbReference>
<gene>
    <name evidence="5" type="ORF">UW78_C0009G0024</name>
</gene>
<reference evidence="5 6" key="1">
    <citation type="journal article" date="2015" name="Nature">
        <title>rRNA introns, odd ribosomes, and small enigmatic genomes across a large radiation of phyla.</title>
        <authorList>
            <person name="Brown C.T."/>
            <person name="Hug L.A."/>
            <person name="Thomas B.C."/>
            <person name="Sharon I."/>
            <person name="Castelle C.J."/>
            <person name="Singh A."/>
            <person name="Wilkins M.J."/>
            <person name="Williams K.H."/>
            <person name="Banfield J.F."/>
        </authorList>
    </citation>
    <scope>NUCLEOTIDE SEQUENCE [LARGE SCALE GENOMIC DNA]</scope>
</reference>
<dbReference type="CDD" id="cd05015">
    <property type="entry name" value="SIS_PGI_1"/>
    <property type="match status" value="1"/>
</dbReference>
<keyword evidence="3 4" id="KW-0413">Isomerase</keyword>
<dbReference type="GO" id="GO:0006096">
    <property type="term" value="P:glycolytic process"/>
    <property type="evidence" value="ECO:0007669"/>
    <property type="project" value="UniProtKB-UniPathway"/>
</dbReference>
<dbReference type="EC" id="5.3.1.9" evidence="4"/>
<evidence type="ECO:0000313" key="5">
    <source>
        <dbReference type="EMBL" id="KKT81503.1"/>
    </source>
</evidence>
<accession>A0A0G1KD20</accession>
<name>A0A0G1KD20_9BACT</name>
<dbReference type="InterPro" id="IPR001672">
    <property type="entry name" value="G6P_Isomerase"/>
</dbReference>
<comment type="caution">
    <text evidence="5">The sequence shown here is derived from an EMBL/GenBank/DDBJ whole genome shotgun (WGS) entry which is preliminary data.</text>
</comment>
<dbReference type="GO" id="GO:0051156">
    <property type="term" value="P:glucose 6-phosphate metabolic process"/>
    <property type="evidence" value="ECO:0007669"/>
    <property type="project" value="TreeGrafter"/>
</dbReference>
<proteinExistence type="inferred from homology"/>
<evidence type="ECO:0000256" key="3">
    <source>
        <dbReference type="ARBA" id="ARBA00023235"/>
    </source>
</evidence>
<dbReference type="PRINTS" id="PR00662">
    <property type="entry name" value="G6PISOMERASE"/>
</dbReference>
<keyword evidence="1 4" id="KW-0312">Gluconeogenesis</keyword>
<dbReference type="GO" id="GO:0006094">
    <property type="term" value="P:gluconeogenesis"/>
    <property type="evidence" value="ECO:0007669"/>
    <property type="project" value="UniProtKB-KW"/>
</dbReference>
<dbReference type="GO" id="GO:0048029">
    <property type="term" value="F:monosaccharide binding"/>
    <property type="evidence" value="ECO:0007669"/>
    <property type="project" value="TreeGrafter"/>
</dbReference>
<evidence type="ECO:0000256" key="4">
    <source>
        <dbReference type="RuleBase" id="RU000612"/>
    </source>
</evidence>
<keyword evidence="2 4" id="KW-0324">Glycolysis</keyword>